<evidence type="ECO:0000256" key="5">
    <source>
        <dbReference type="ARBA" id="ARBA00022692"/>
    </source>
</evidence>
<dbReference type="GO" id="GO:0016020">
    <property type="term" value="C:membrane"/>
    <property type="evidence" value="ECO:0007669"/>
    <property type="project" value="UniProtKB-SubCell"/>
</dbReference>
<comment type="similarity">
    <text evidence="2">Belongs to the monovalent cation:proton antiporter 2 (CPA2) transporter (TC 2.A.37) family.</text>
</comment>
<evidence type="ECO:0000256" key="7">
    <source>
        <dbReference type="ARBA" id="ARBA00023065"/>
    </source>
</evidence>
<evidence type="ECO:0000256" key="4">
    <source>
        <dbReference type="ARBA" id="ARBA00022449"/>
    </source>
</evidence>
<keyword evidence="12" id="KW-1185">Reference proteome</keyword>
<keyword evidence="8 9" id="KW-0472">Membrane</keyword>
<evidence type="ECO:0000313" key="12">
    <source>
        <dbReference type="Proteomes" id="UP000683421"/>
    </source>
</evidence>
<dbReference type="PANTHER" id="PTHR42751:SF3">
    <property type="entry name" value="SODIUM_GLUTAMATE SYMPORTER"/>
    <property type="match status" value="1"/>
</dbReference>
<proteinExistence type="inferred from homology"/>
<keyword evidence="7" id="KW-0406">Ion transport</keyword>
<evidence type="ECO:0000313" key="11">
    <source>
        <dbReference type="EMBL" id="QWV00027.1"/>
    </source>
</evidence>
<name>A0AAJ4NQR1_9GAMM</name>
<dbReference type="EMBL" id="CP076680">
    <property type="protein sequence ID" value="QWV00027.1"/>
    <property type="molecule type" value="Genomic_DNA"/>
</dbReference>
<dbReference type="Pfam" id="PF00999">
    <property type="entry name" value="Na_H_Exchanger"/>
    <property type="match status" value="1"/>
</dbReference>
<accession>A0AAJ4NQR1</accession>
<gene>
    <name evidence="11" type="ORF">KQR59_03860</name>
</gene>
<feature type="transmembrane region" description="Helical" evidence="9">
    <location>
        <begin position="116"/>
        <end position="135"/>
    </location>
</feature>
<reference evidence="11 12" key="1">
    <citation type="submission" date="2021-06" db="EMBL/GenBank/DDBJ databases">
        <title>Ulceroglandular infection and bacteremia caused by Francisella salimarina in an immunocompromised patient, France.</title>
        <authorList>
            <person name="Hennebique A."/>
            <person name="Caspar Y."/>
            <person name="Maurin M."/>
            <person name="Boisset S."/>
            <person name="Pelloux I."/>
            <person name="Gallego-Hernanz M.P."/>
            <person name="Burucoa C."/>
            <person name="Cazenave-Roblot F."/>
            <person name="Plouzeau C."/>
            <person name="Rammaert B."/>
        </authorList>
    </citation>
    <scope>NUCLEOTIDE SEQUENCE [LARGE SCALE GENOMIC DNA]</scope>
    <source>
        <strain evidence="11 12">CHUGA-F75</strain>
    </source>
</reference>
<evidence type="ECO:0000256" key="1">
    <source>
        <dbReference type="ARBA" id="ARBA00004141"/>
    </source>
</evidence>
<dbReference type="PANTHER" id="PTHR42751">
    <property type="entry name" value="SODIUM/HYDROGEN EXCHANGER FAMILY/TRKA DOMAIN PROTEIN"/>
    <property type="match status" value="1"/>
</dbReference>
<keyword evidence="3" id="KW-0813">Transport</keyword>
<feature type="transmembrane region" description="Helical" evidence="9">
    <location>
        <begin position="295"/>
        <end position="313"/>
    </location>
</feature>
<feature type="transmembrane region" description="Helical" evidence="9">
    <location>
        <begin position="147"/>
        <end position="168"/>
    </location>
</feature>
<evidence type="ECO:0000259" key="10">
    <source>
        <dbReference type="Pfam" id="PF00999"/>
    </source>
</evidence>
<feature type="transmembrane region" description="Helical" evidence="9">
    <location>
        <begin position="30"/>
        <end position="47"/>
    </location>
</feature>
<evidence type="ECO:0000256" key="6">
    <source>
        <dbReference type="ARBA" id="ARBA00022989"/>
    </source>
</evidence>
<evidence type="ECO:0000256" key="9">
    <source>
        <dbReference type="SAM" id="Phobius"/>
    </source>
</evidence>
<dbReference type="GO" id="GO:1902600">
    <property type="term" value="P:proton transmembrane transport"/>
    <property type="evidence" value="ECO:0007669"/>
    <property type="project" value="InterPro"/>
</dbReference>
<evidence type="ECO:0000256" key="3">
    <source>
        <dbReference type="ARBA" id="ARBA00022448"/>
    </source>
</evidence>
<dbReference type="KEGG" id="fsr:KQR59_03860"/>
<feature type="transmembrane region" description="Helical" evidence="9">
    <location>
        <begin position="88"/>
        <end position="109"/>
    </location>
</feature>
<protein>
    <submittedName>
        <fullName evidence="11">Cation:proton antiporter</fullName>
    </submittedName>
</protein>
<feature type="transmembrane region" description="Helical" evidence="9">
    <location>
        <begin position="180"/>
        <end position="199"/>
    </location>
</feature>
<feature type="transmembrane region" description="Helical" evidence="9">
    <location>
        <begin position="325"/>
        <end position="349"/>
    </location>
</feature>
<feature type="transmembrane region" description="Helical" evidence="9">
    <location>
        <begin position="269"/>
        <end position="289"/>
    </location>
</feature>
<feature type="transmembrane region" description="Helical" evidence="9">
    <location>
        <begin position="219"/>
        <end position="248"/>
    </location>
</feature>
<dbReference type="InterPro" id="IPR006153">
    <property type="entry name" value="Cation/H_exchanger_TM"/>
</dbReference>
<evidence type="ECO:0000256" key="2">
    <source>
        <dbReference type="ARBA" id="ARBA00005551"/>
    </source>
</evidence>
<feature type="transmembrane region" description="Helical" evidence="9">
    <location>
        <begin position="59"/>
        <end position="76"/>
    </location>
</feature>
<feature type="domain" description="Cation/H+ exchanger transmembrane" evidence="10">
    <location>
        <begin position="17"/>
        <end position="374"/>
    </location>
</feature>
<feature type="transmembrane region" description="Helical" evidence="9">
    <location>
        <begin position="7"/>
        <end position="24"/>
    </location>
</feature>
<keyword evidence="4" id="KW-0050">Antiport</keyword>
<dbReference type="RefSeq" id="WP_216692669.1">
    <property type="nucleotide sequence ID" value="NZ_CP076680.1"/>
</dbReference>
<feature type="transmembrane region" description="Helical" evidence="9">
    <location>
        <begin position="355"/>
        <end position="381"/>
    </location>
</feature>
<comment type="subcellular location">
    <subcellularLocation>
        <location evidence="1">Membrane</location>
        <topology evidence="1">Multi-pass membrane protein</topology>
    </subcellularLocation>
</comment>
<evidence type="ECO:0000256" key="8">
    <source>
        <dbReference type="ARBA" id="ARBA00023136"/>
    </source>
</evidence>
<keyword evidence="6 9" id="KW-1133">Transmembrane helix</keyword>
<dbReference type="Proteomes" id="UP000683421">
    <property type="component" value="Chromosome"/>
</dbReference>
<organism evidence="11 12">
    <name type="scientific">Francisella salimarina</name>
    <dbReference type="NCBI Taxonomy" id="2599927"/>
    <lineage>
        <taxon>Bacteria</taxon>
        <taxon>Pseudomonadati</taxon>
        <taxon>Pseudomonadota</taxon>
        <taxon>Gammaproteobacteria</taxon>
        <taxon>Thiotrichales</taxon>
        <taxon>Francisellaceae</taxon>
        <taxon>Francisella</taxon>
    </lineage>
</organism>
<dbReference type="GO" id="GO:0015297">
    <property type="term" value="F:antiporter activity"/>
    <property type="evidence" value="ECO:0007669"/>
    <property type="project" value="UniProtKB-KW"/>
</dbReference>
<dbReference type="AlphaFoldDB" id="A0AAJ4NQR1"/>
<keyword evidence="5 9" id="KW-0812">Transmembrane</keyword>
<sequence length="389" mass="42608">MHNHPSILVFVLVMLGILIVTITLKKLKQPYVVAYLLTGILLGPYGLELIQDQENLAQLGEIGVILLLFFAGMEVSPRKFAENWKVPTIGTILQIVITSFIVSIVGMVLEWSLAKILLFGAVISLSSTAVVLKLLNDSGSMKTRLGQNVLGVLLIQDLAVVPMLIILRTIGGEEPSISQILIQILGGVFVISIATFMAIKKNLKIPFISVLGKDEEMRVFAALVICFGMAAFTESLALSSALGAFIGGMIVSTVEETEWVGHSLSTVKTIFMALFFISIGMLIDLNLFWNHIELFISLLLITYILNTTINALIFKALRQRLDESLIGGAMLSQIGEFSFVLISMGYVSGILTNSLYQYCITLISLSLLFSPLWISGVNLFINKTIKKKC</sequence>